<dbReference type="PANTHER" id="PTHR22648">
    <property type="entry name" value="TRANSCRIPTION TERMINATION FACTOR NUSA"/>
    <property type="match status" value="1"/>
</dbReference>
<dbReference type="InterPro" id="IPR012340">
    <property type="entry name" value="NA-bd_OB-fold"/>
</dbReference>
<dbReference type="Pfam" id="PF00575">
    <property type="entry name" value="S1"/>
    <property type="match status" value="1"/>
</dbReference>
<proteinExistence type="inferred from homology"/>
<evidence type="ECO:0000256" key="3">
    <source>
        <dbReference type="ARBA" id="ARBA00022814"/>
    </source>
</evidence>
<dbReference type="InterPro" id="IPR009019">
    <property type="entry name" value="KH_sf_prok-type"/>
</dbReference>
<keyword evidence="5" id="KW-0805">Transcription regulation</keyword>
<dbReference type="InterPro" id="IPR003029">
    <property type="entry name" value="S1_domain"/>
</dbReference>
<dbReference type="EMBL" id="AZHW01000344">
    <property type="protein sequence ID" value="ETX00395.1"/>
    <property type="molecule type" value="Genomic_DNA"/>
</dbReference>
<dbReference type="FunFam" id="3.30.300.20:FF:000002">
    <property type="entry name" value="Transcription termination/antitermination protein NusA"/>
    <property type="match status" value="1"/>
</dbReference>
<dbReference type="GO" id="GO:0006353">
    <property type="term" value="P:DNA-templated transcription termination"/>
    <property type="evidence" value="ECO:0007669"/>
    <property type="project" value="UniProtKB-KW"/>
</dbReference>
<sequence length="459" mass="50691">EKGIDKSVLVEAVLSAVLSAARKRMGPMENLQARLDDVSGAITLFSPKTVVLEDDIIDDSIEISLEEAETITPTADLGDTVEVIHELEDYGRIAAQTAKQVIIQKVREAERETIYNEFIDRQGELVNGVVARVEREGNLVVDLGRTEALLPRREQSFREAFKRNDRIRAYIIEVKKSSSGPQVILSRTHPGFLMRLFEMEVPEIYEDIVEIKEAARDASGRAKIAVMSNDKDVDPVGACVGIKGMRVQSVVQELRGEKIDIIPWTEDQVQFVRNALSPAKVARVYMNEDEKTMQVVVPNDQLSLAIGKRGQNVRLAAKLTHWKIDIMSEDEADADFERLEALRRAELAFSLPKRSAASETAEAETAEEQVGTVVADMPEELAEDVQAMAGEDVESDVSEALVEASVSATEEDVSVDVPEEIVEDGVDMVAEEAVVSTFDEPLLDRDDPERSDEANPSAS</sequence>
<feature type="region of interest" description="Disordered" evidence="8">
    <location>
        <begin position="435"/>
        <end position="459"/>
    </location>
</feature>
<evidence type="ECO:0000256" key="2">
    <source>
        <dbReference type="ARBA" id="ARBA00022490"/>
    </source>
</evidence>
<dbReference type="InterPro" id="IPR010213">
    <property type="entry name" value="TF_NusA"/>
</dbReference>
<keyword evidence="3" id="KW-0889">Transcription antitermination</keyword>
<dbReference type="NCBIfam" id="TIGR01953">
    <property type="entry name" value="NusA"/>
    <property type="match status" value="1"/>
</dbReference>
<accession>W4LR97</accession>
<evidence type="ECO:0000313" key="11">
    <source>
        <dbReference type="Proteomes" id="UP000019141"/>
    </source>
</evidence>
<keyword evidence="4 7" id="KW-0694">RNA-binding</keyword>
<comment type="caution">
    <text evidence="10">The sequence shown here is derived from an EMBL/GenBank/DDBJ whole genome shotgun (WGS) entry which is preliminary data.</text>
</comment>
<dbReference type="PATRIC" id="fig|1429438.4.peg.2299"/>
<dbReference type="CDD" id="cd02134">
    <property type="entry name" value="KH-II_NusA_rpt1"/>
    <property type="match status" value="1"/>
</dbReference>
<feature type="compositionally biased region" description="Basic and acidic residues" evidence="8">
    <location>
        <begin position="442"/>
        <end position="453"/>
    </location>
</feature>
<dbReference type="HAMAP" id="MF_00945_B">
    <property type="entry name" value="NusA_B"/>
    <property type="match status" value="1"/>
</dbReference>
<name>W4LR97_ENTF1</name>
<dbReference type="Gene3D" id="3.30.1480.10">
    <property type="entry name" value="NusA, N-terminal domain"/>
    <property type="match status" value="1"/>
</dbReference>
<reference evidence="10 11" key="1">
    <citation type="journal article" date="2014" name="Nature">
        <title>An environmental bacterial taxon with a large and distinct metabolic repertoire.</title>
        <authorList>
            <person name="Wilson M.C."/>
            <person name="Mori T."/>
            <person name="Ruckert C."/>
            <person name="Uria A.R."/>
            <person name="Helf M.J."/>
            <person name="Takada K."/>
            <person name="Gernert C."/>
            <person name="Steffens U.A."/>
            <person name="Heycke N."/>
            <person name="Schmitt S."/>
            <person name="Rinke C."/>
            <person name="Helfrich E.J."/>
            <person name="Brachmann A.O."/>
            <person name="Gurgui C."/>
            <person name="Wakimoto T."/>
            <person name="Kracht M."/>
            <person name="Crusemann M."/>
            <person name="Hentschel U."/>
            <person name="Abe I."/>
            <person name="Matsunaga S."/>
            <person name="Kalinowski J."/>
            <person name="Takeyama H."/>
            <person name="Piel J."/>
        </authorList>
    </citation>
    <scope>NUCLEOTIDE SEQUENCE [LARGE SCALE GENOMIC DNA]</scope>
    <source>
        <strain evidence="11">TSY1</strain>
    </source>
</reference>
<evidence type="ECO:0000256" key="4">
    <source>
        <dbReference type="ARBA" id="ARBA00022884"/>
    </source>
</evidence>
<evidence type="ECO:0000313" key="10">
    <source>
        <dbReference type="EMBL" id="ETX00395.1"/>
    </source>
</evidence>
<dbReference type="InterPro" id="IPR015946">
    <property type="entry name" value="KH_dom-like_a/b"/>
</dbReference>
<evidence type="ECO:0000259" key="9">
    <source>
        <dbReference type="PROSITE" id="PS50126"/>
    </source>
</evidence>
<dbReference type="SMART" id="SM00316">
    <property type="entry name" value="S1"/>
    <property type="match status" value="1"/>
</dbReference>
<dbReference type="GO" id="GO:0003700">
    <property type="term" value="F:DNA-binding transcription factor activity"/>
    <property type="evidence" value="ECO:0007669"/>
    <property type="project" value="InterPro"/>
</dbReference>
<dbReference type="InterPro" id="IPR013735">
    <property type="entry name" value="TF_NusA_N"/>
</dbReference>
<keyword evidence="2" id="KW-0963">Cytoplasm</keyword>
<dbReference type="Pfam" id="PF08529">
    <property type="entry name" value="NusA_N"/>
    <property type="match status" value="1"/>
</dbReference>
<dbReference type="Pfam" id="PF26594">
    <property type="entry name" value="KH_NusA_2nd"/>
    <property type="match status" value="1"/>
</dbReference>
<dbReference type="AlphaFoldDB" id="W4LR97"/>
<dbReference type="PROSITE" id="PS50126">
    <property type="entry name" value="S1"/>
    <property type="match status" value="1"/>
</dbReference>
<dbReference type="GO" id="GO:0005829">
    <property type="term" value="C:cytosol"/>
    <property type="evidence" value="ECO:0007669"/>
    <property type="project" value="TreeGrafter"/>
</dbReference>
<dbReference type="InterPro" id="IPR058582">
    <property type="entry name" value="KH_NusA_2nd"/>
</dbReference>
<dbReference type="SUPFAM" id="SSF50249">
    <property type="entry name" value="Nucleic acid-binding proteins"/>
    <property type="match status" value="1"/>
</dbReference>
<dbReference type="InterPro" id="IPR036555">
    <property type="entry name" value="NusA_N_sf"/>
</dbReference>
<dbReference type="GO" id="GO:0031564">
    <property type="term" value="P:transcription antitermination"/>
    <property type="evidence" value="ECO:0007669"/>
    <property type="project" value="UniProtKB-KW"/>
</dbReference>
<dbReference type="SUPFAM" id="SSF54814">
    <property type="entry name" value="Prokaryotic type KH domain (KH-domain type II)"/>
    <property type="match status" value="2"/>
</dbReference>
<keyword evidence="11" id="KW-1185">Reference proteome</keyword>
<dbReference type="SUPFAM" id="SSF69705">
    <property type="entry name" value="Transcription factor NusA, N-terminal domain"/>
    <property type="match status" value="1"/>
</dbReference>
<dbReference type="InterPro" id="IPR025249">
    <property type="entry name" value="TF_NusA_KH_1st"/>
</dbReference>
<dbReference type="Gene3D" id="2.40.50.140">
    <property type="entry name" value="Nucleic acid-binding proteins"/>
    <property type="match status" value="1"/>
</dbReference>
<organism evidence="10 11">
    <name type="scientific">Entotheonella factor</name>
    <dbReference type="NCBI Taxonomy" id="1429438"/>
    <lineage>
        <taxon>Bacteria</taxon>
        <taxon>Pseudomonadati</taxon>
        <taxon>Nitrospinota/Tectimicrobiota group</taxon>
        <taxon>Candidatus Tectimicrobiota</taxon>
        <taxon>Candidatus Entotheonellia</taxon>
        <taxon>Candidatus Entotheonellales</taxon>
        <taxon>Candidatus Entotheonellaceae</taxon>
        <taxon>Candidatus Entotheonella</taxon>
    </lineage>
</organism>
<dbReference type="PROSITE" id="PS50084">
    <property type="entry name" value="KH_TYPE_1"/>
    <property type="match status" value="1"/>
</dbReference>
<dbReference type="InterPro" id="IPR004087">
    <property type="entry name" value="KH_dom"/>
</dbReference>
<dbReference type="Proteomes" id="UP000019141">
    <property type="component" value="Unassembled WGS sequence"/>
</dbReference>
<dbReference type="Gene3D" id="3.30.300.20">
    <property type="match status" value="2"/>
</dbReference>
<dbReference type="SMART" id="SM00322">
    <property type="entry name" value="KH"/>
    <property type="match status" value="2"/>
</dbReference>
<feature type="non-terminal residue" evidence="10">
    <location>
        <position position="1"/>
    </location>
</feature>
<evidence type="ECO:0000256" key="5">
    <source>
        <dbReference type="ARBA" id="ARBA00023015"/>
    </source>
</evidence>
<keyword evidence="1" id="KW-0806">Transcription termination</keyword>
<dbReference type="HOGENOM" id="CLU_616132_0_0_7"/>
<dbReference type="FunFam" id="3.30.300.20:FF:000005">
    <property type="entry name" value="Transcription termination/antitermination protein NusA"/>
    <property type="match status" value="1"/>
</dbReference>
<dbReference type="PANTHER" id="PTHR22648:SF0">
    <property type="entry name" value="TRANSCRIPTION TERMINATION_ANTITERMINATION PROTEIN NUSA"/>
    <property type="match status" value="1"/>
</dbReference>
<feature type="domain" description="S1 motif" evidence="9">
    <location>
        <begin position="123"/>
        <end position="188"/>
    </location>
</feature>
<evidence type="ECO:0000256" key="8">
    <source>
        <dbReference type="SAM" id="MobiDB-lite"/>
    </source>
</evidence>
<evidence type="ECO:0000256" key="7">
    <source>
        <dbReference type="PROSITE-ProRule" id="PRU00117"/>
    </source>
</evidence>
<evidence type="ECO:0000256" key="1">
    <source>
        <dbReference type="ARBA" id="ARBA00022472"/>
    </source>
</evidence>
<dbReference type="Pfam" id="PF13184">
    <property type="entry name" value="KH_NusA_1st"/>
    <property type="match status" value="1"/>
</dbReference>
<dbReference type="CDD" id="cd04455">
    <property type="entry name" value="S1_NusA"/>
    <property type="match status" value="1"/>
</dbReference>
<dbReference type="InterPro" id="IPR030842">
    <property type="entry name" value="TF_NusA_bacterial"/>
</dbReference>
<dbReference type="GO" id="GO:0003723">
    <property type="term" value="F:RNA binding"/>
    <property type="evidence" value="ECO:0007669"/>
    <property type="project" value="UniProtKB-UniRule"/>
</dbReference>
<dbReference type="CDD" id="cd22529">
    <property type="entry name" value="KH-II_NusA_rpt2"/>
    <property type="match status" value="1"/>
</dbReference>
<gene>
    <name evidence="10" type="ORF">ETSY1_11360</name>
</gene>
<evidence type="ECO:0000256" key="6">
    <source>
        <dbReference type="ARBA" id="ARBA00023163"/>
    </source>
</evidence>
<keyword evidence="6" id="KW-0804">Transcription</keyword>
<protein>
    <recommendedName>
        <fullName evidence="9">S1 motif domain-containing protein</fullName>
    </recommendedName>
</protein>